<feature type="compositionally biased region" description="Polar residues" evidence="5">
    <location>
        <begin position="912"/>
        <end position="924"/>
    </location>
</feature>
<feature type="compositionally biased region" description="Polar residues" evidence="5">
    <location>
        <begin position="952"/>
        <end position="970"/>
    </location>
</feature>
<dbReference type="Gene3D" id="2.10.110.10">
    <property type="entry name" value="Cysteine Rich Protein"/>
    <property type="match status" value="1"/>
</dbReference>
<dbReference type="SUPFAM" id="SSF47576">
    <property type="entry name" value="Calponin-homology domain, CH-domain"/>
    <property type="match status" value="1"/>
</dbReference>
<evidence type="ECO:0000259" key="7">
    <source>
        <dbReference type="PROSITE" id="PS50021"/>
    </source>
</evidence>
<feature type="region of interest" description="Disordered" evidence="5">
    <location>
        <begin position="23"/>
        <end position="42"/>
    </location>
</feature>
<dbReference type="Proteomes" id="UP000695000">
    <property type="component" value="Unplaced"/>
</dbReference>
<feature type="region of interest" description="Disordered" evidence="5">
    <location>
        <begin position="327"/>
        <end position="407"/>
    </location>
</feature>
<protein>
    <submittedName>
        <fullName evidence="11">MICAL-like protein 1 isoform X1</fullName>
    </submittedName>
</protein>
<evidence type="ECO:0000259" key="9">
    <source>
        <dbReference type="PROSITE" id="PS51848"/>
    </source>
</evidence>
<organism evidence="10 11">
    <name type="scientific">Nicrophorus vespilloides</name>
    <name type="common">Boreal carrion beetle</name>
    <dbReference type="NCBI Taxonomy" id="110193"/>
    <lineage>
        <taxon>Eukaryota</taxon>
        <taxon>Metazoa</taxon>
        <taxon>Ecdysozoa</taxon>
        <taxon>Arthropoda</taxon>
        <taxon>Hexapoda</taxon>
        <taxon>Insecta</taxon>
        <taxon>Pterygota</taxon>
        <taxon>Neoptera</taxon>
        <taxon>Endopterygota</taxon>
        <taxon>Coleoptera</taxon>
        <taxon>Polyphaga</taxon>
        <taxon>Staphyliniformia</taxon>
        <taxon>Silphidae</taxon>
        <taxon>Nicrophorinae</taxon>
        <taxon>Nicrophorus</taxon>
    </lineage>
</organism>
<dbReference type="CDD" id="cd09400">
    <property type="entry name" value="LIM_like_1"/>
    <property type="match status" value="1"/>
</dbReference>
<keyword evidence="2 4" id="KW-0862">Zinc</keyword>
<evidence type="ECO:0000256" key="3">
    <source>
        <dbReference type="ARBA" id="ARBA00023038"/>
    </source>
</evidence>
<evidence type="ECO:0000256" key="1">
    <source>
        <dbReference type="ARBA" id="ARBA00022723"/>
    </source>
</evidence>
<dbReference type="InterPro" id="IPR022735">
    <property type="entry name" value="bMERB_dom"/>
</dbReference>
<feature type="compositionally biased region" description="Low complexity" evidence="5">
    <location>
        <begin position="364"/>
        <end position="373"/>
    </location>
</feature>
<dbReference type="InterPro" id="IPR001781">
    <property type="entry name" value="Znf_LIM"/>
</dbReference>
<feature type="compositionally biased region" description="Polar residues" evidence="5">
    <location>
        <begin position="529"/>
        <end position="544"/>
    </location>
</feature>
<feature type="compositionally biased region" description="Acidic residues" evidence="5">
    <location>
        <begin position="776"/>
        <end position="786"/>
    </location>
</feature>
<dbReference type="SMART" id="SM00132">
    <property type="entry name" value="LIM"/>
    <property type="match status" value="1"/>
</dbReference>
<evidence type="ECO:0000256" key="5">
    <source>
        <dbReference type="SAM" id="MobiDB-lite"/>
    </source>
</evidence>
<dbReference type="SMART" id="SM01203">
    <property type="entry name" value="DUF3585"/>
    <property type="match status" value="1"/>
</dbReference>
<keyword evidence="10" id="KW-1185">Reference proteome</keyword>
<accession>A0ABM1M4N7</accession>
<feature type="compositionally biased region" description="Low complexity" evidence="5">
    <location>
        <begin position="902"/>
        <end position="911"/>
    </location>
</feature>
<feature type="signal peptide" evidence="6">
    <location>
        <begin position="1"/>
        <end position="18"/>
    </location>
</feature>
<feature type="region of interest" description="Disordered" evidence="5">
    <location>
        <begin position="1200"/>
        <end position="1240"/>
    </location>
</feature>
<proteinExistence type="predicted"/>
<gene>
    <name evidence="11" type="primary">LOC108557518</name>
</gene>
<keyword evidence="6" id="KW-0732">Signal</keyword>
<dbReference type="CDD" id="cd21253">
    <property type="entry name" value="CH_MICALL2"/>
    <property type="match status" value="1"/>
</dbReference>
<evidence type="ECO:0000313" key="10">
    <source>
        <dbReference type="Proteomes" id="UP000695000"/>
    </source>
</evidence>
<dbReference type="PROSITE" id="PS50021">
    <property type="entry name" value="CH"/>
    <property type="match status" value="1"/>
</dbReference>
<evidence type="ECO:0000256" key="2">
    <source>
        <dbReference type="ARBA" id="ARBA00022833"/>
    </source>
</evidence>
<dbReference type="Pfam" id="PF12130">
    <property type="entry name" value="bMERB_dom"/>
    <property type="match status" value="1"/>
</dbReference>
<evidence type="ECO:0000259" key="8">
    <source>
        <dbReference type="PROSITE" id="PS50023"/>
    </source>
</evidence>
<keyword evidence="3 4" id="KW-0440">LIM domain</keyword>
<keyword evidence="1 4" id="KW-0479">Metal-binding</keyword>
<dbReference type="InterPro" id="IPR036872">
    <property type="entry name" value="CH_dom_sf"/>
</dbReference>
<feature type="compositionally biased region" description="Acidic residues" evidence="5">
    <location>
        <begin position="817"/>
        <end position="827"/>
    </location>
</feature>
<dbReference type="Pfam" id="PF00412">
    <property type="entry name" value="LIM"/>
    <property type="match status" value="1"/>
</dbReference>
<dbReference type="GeneID" id="108557518"/>
<reference evidence="11" key="1">
    <citation type="submission" date="2025-08" db="UniProtKB">
        <authorList>
            <consortium name="RefSeq"/>
        </authorList>
    </citation>
    <scope>IDENTIFICATION</scope>
    <source>
        <tissue evidence="11">Whole Larva</tissue>
    </source>
</reference>
<feature type="region of interest" description="Disordered" evidence="5">
    <location>
        <begin position="755"/>
        <end position="1025"/>
    </location>
</feature>
<evidence type="ECO:0000256" key="6">
    <source>
        <dbReference type="SAM" id="SignalP"/>
    </source>
</evidence>
<dbReference type="InterPro" id="IPR050540">
    <property type="entry name" value="F-actin_Monoox_Mical"/>
</dbReference>
<feature type="compositionally biased region" description="Basic and acidic residues" evidence="5">
    <location>
        <begin position="335"/>
        <end position="353"/>
    </location>
</feature>
<feature type="domain" description="LIM zinc-binding" evidence="8">
    <location>
        <begin position="199"/>
        <end position="261"/>
    </location>
</feature>
<feature type="compositionally biased region" description="Low complexity" evidence="5">
    <location>
        <begin position="870"/>
        <end position="886"/>
    </location>
</feature>
<dbReference type="RefSeq" id="XP_017769537.1">
    <property type="nucleotide sequence ID" value="XM_017914048.1"/>
</dbReference>
<evidence type="ECO:0000313" key="11">
    <source>
        <dbReference type="RefSeq" id="XP_017769537.1"/>
    </source>
</evidence>
<feature type="region of interest" description="Disordered" evidence="5">
    <location>
        <begin position="465"/>
        <end position="544"/>
    </location>
</feature>
<dbReference type="PANTHER" id="PTHR23167">
    <property type="entry name" value="CALPONIN HOMOLOGY DOMAIN-CONTAINING PROTEIN DDB_G0272472-RELATED"/>
    <property type="match status" value="1"/>
</dbReference>
<dbReference type="PROSITE" id="PS50023">
    <property type="entry name" value="LIM_DOMAIN_2"/>
    <property type="match status" value="1"/>
</dbReference>
<sequence length="1255" mass="141512">MCIHILRSYLAFLDSATAVREANKQAPIPSQVQQRREDMGERRGTKGLELWCKKMTQGYPGVKIDNMTTSWRDGLAFCAIIHHFRPELIDFDKLNKDDVYRNNELAFRVAEQYLGIPALLEAEDMVEYPVPDRLSILTYLSQFYQAFEVSHGSQSRAVPKRPASSVPDRGIVSPASTSPPTKMAIRSTGGVTVGMPRRDPCAKCCLPVFIAERLNVGKLLYHRTCFRCARCSSQLTLANYYETETPNQFCCETCPDEVVATETTTSKKDVDVLLLKEKPIVGRSLSDEEKSMLSSDQQHFVTALDFPDVSGSDEFTRARSFFMSAQLNEDEDDHPPDLPKTKPPDTVEFKDNSESNDSGLLSTNSSVNSVKDNVVVDDDNSSSINSVKNFGDDKVVTKEPPPVTPTSASLVQARMSIFESSTLPTSNADDSVLESSPSQHDESVILVSYNLPAVVSDDSLTNVIGDDSVFESSPSTTSLNKRQEMRLESPKATPRKKYQQEIKPSPPEEQPPKRPATLFYESKRDNISTKRPATMLQSSKQSPQQEKLFFGEVKLRKTPPEKRAATPPKEDALPEIKLKPMLKIDSIKRLEEAEQETIKAKLDELMPVSLIVKDTNAVTEGRNGNSNRLMEENIHINNNDNEFEEDELCEDNNVDSLFENLLETSLEKDFNKLADNCLDDDEFALDDDFERLVQSLDKQPVNIMVKESEPIDKKDQNVSNRVEIVKTEENVAQLQMDVNKDDEDINIDNTEKCKEQEYPGDLNPFGDDNASLNPFGDDDVADEEVADNDKSLNPFSDDEDDEQILDVISPAKSTNPFEDDDDEDQPEQEIFKKPNPTARKLIPAPRISLPHFWNNEHKISGGEQQRGENSSFGSSTSISSGASSAHSTRRKKAAPRPPISNLLDQSSLQQSRPSDASPTPSVQNSPRPRKSKRAPAPPTSTPAANHRLLSPSDISPINESTIINSNSKSMTLEADEYEREKDVKDERNRTRQSCNSSNQSSFGIPNKSTYGKWKRKKGQAPTRPIPQKRSIKALPMTEVRRELGIIEVQQQGLEKQGVRLEQIIREKCEGPNSDADSAVSIEAEDLILQLFEVVNEKNELCRRQAELMYLQRQQRLEEEHAEIEYQIRCLMLQPEANKTDTDKAREEELILRLVDIVERRNEIIECLEMDRVREAEEDDSICNSMNTYATKRDENVLINSNESPKKKEKKKFRKKFKLKSSLSSSPKIDMDKDVDECEPSEAVVKDKKKKKFNLF</sequence>
<dbReference type="SMART" id="SM00033">
    <property type="entry name" value="CH"/>
    <property type="match status" value="1"/>
</dbReference>
<dbReference type="Pfam" id="PF00307">
    <property type="entry name" value="CH"/>
    <property type="match status" value="1"/>
</dbReference>
<dbReference type="Gene3D" id="1.10.418.10">
    <property type="entry name" value="Calponin-like domain"/>
    <property type="match status" value="1"/>
</dbReference>
<dbReference type="PANTHER" id="PTHR23167:SF84">
    <property type="entry name" value="ALPHA ACTININ 3-RELATED"/>
    <property type="match status" value="1"/>
</dbReference>
<feature type="compositionally biased region" description="Polar residues" evidence="5">
    <location>
        <begin position="991"/>
        <end position="1009"/>
    </location>
</feature>
<dbReference type="PROSITE" id="PS51848">
    <property type="entry name" value="BMERB"/>
    <property type="match status" value="1"/>
</dbReference>
<feature type="domain" description="BMERB" evidence="9">
    <location>
        <begin position="1023"/>
        <end position="1183"/>
    </location>
</feature>
<feature type="domain" description="Calponin-homology (CH)" evidence="7">
    <location>
        <begin position="42"/>
        <end position="148"/>
    </location>
</feature>
<evidence type="ECO:0000256" key="4">
    <source>
        <dbReference type="PROSITE-ProRule" id="PRU00125"/>
    </source>
</evidence>
<feature type="chain" id="PRO_5046175035" evidence="6">
    <location>
        <begin position="19"/>
        <end position="1255"/>
    </location>
</feature>
<feature type="compositionally biased region" description="Basic residues" evidence="5">
    <location>
        <begin position="1206"/>
        <end position="1218"/>
    </location>
</feature>
<feature type="compositionally biased region" description="Basic and acidic residues" evidence="5">
    <location>
        <begin position="978"/>
        <end position="989"/>
    </location>
</feature>
<dbReference type="InterPro" id="IPR001715">
    <property type="entry name" value="CH_dom"/>
</dbReference>
<feature type="region of interest" description="Disordered" evidence="5">
    <location>
        <begin position="155"/>
        <end position="187"/>
    </location>
</feature>
<feature type="compositionally biased region" description="Polar residues" evidence="5">
    <location>
        <begin position="470"/>
        <end position="480"/>
    </location>
</feature>
<name>A0ABM1M4N7_NICVS</name>
<dbReference type="PROSITE" id="PS00478">
    <property type="entry name" value="LIM_DOMAIN_1"/>
    <property type="match status" value="1"/>
</dbReference>